<keyword evidence="2" id="KW-1185">Reference proteome</keyword>
<sequence>MTNHLNNFSNSVTTLSREYLDSLEINVKGMLEKFPTLSSVYCALCCKITEEELHHFYKEMNSIYGIYISSFKENKVSLMLHRRNTTSSMVQVSQVGKEEYSLEKALELYRQSYKEDTDV</sequence>
<organism evidence="1 2">
    <name type="scientific">Acinetobacter phage vB_AbaM_ME3</name>
    <dbReference type="NCBI Taxonomy" id="1837876"/>
    <lineage>
        <taxon>Viruses</taxon>
        <taxon>Duplodnaviria</taxon>
        <taxon>Heunggongvirae</taxon>
        <taxon>Uroviricota</taxon>
        <taxon>Caudoviricetes</taxon>
        <taxon>Metrivirus</taxon>
        <taxon>Metrivirus ME3</taxon>
    </lineage>
</organism>
<proteinExistence type="predicted"/>
<name>A0A172Q0V1_9CAUD</name>
<gene>
    <name evidence="1" type="ORF">ME3_315</name>
</gene>
<protein>
    <submittedName>
        <fullName evidence="1">Uncharacterized protein</fullName>
    </submittedName>
</protein>
<accession>A0A172Q0V1</accession>
<evidence type="ECO:0000313" key="2">
    <source>
        <dbReference type="Proteomes" id="UP000225947"/>
    </source>
</evidence>
<reference evidence="2" key="1">
    <citation type="submission" date="2016-03" db="EMBL/GenBank/DDBJ databases">
        <title>Characterization of Acinetobacter baumannii phage vB_AbaM_ME3.</title>
        <authorList>
            <person name="Buttimer C.T.H."/>
            <person name="Elbreki M."/>
            <person name="Coffey A."/>
        </authorList>
    </citation>
    <scope>NUCLEOTIDE SEQUENCE [LARGE SCALE GENOMIC DNA]</scope>
</reference>
<dbReference type="Proteomes" id="UP000225947">
    <property type="component" value="Segment"/>
</dbReference>
<evidence type="ECO:0000313" key="1">
    <source>
        <dbReference type="EMBL" id="AND75476.1"/>
    </source>
</evidence>
<dbReference type="EMBL" id="KU935715">
    <property type="protein sequence ID" value="AND75476.1"/>
    <property type="molecule type" value="Genomic_DNA"/>
</dbReference>